<sequence length="446" mass="49778">MRKATRAAQKLPVNAQDQCLASFCRIALAIRDYKIPAELLVNIDQAQVVLQDTCGRTYETIGSSQVNCLGVGEKRAFTILAGVSASGQALPFQAIWKGKTKASLPSPKSPGYAESQAVGIRFESSKTDTYWSTHETMCSYMTNILVPYFSRMKAELGLPSDQECILLFDVWSGHRSRRFLDWMEKTYPWIIISFVPGGCTGIWQPCDVGIQRLLKLAIRREQHEHVVTEVRTQLRAGATPEEIRINTDLPVLRNRSVMWLVSAYRVVADDAVVKKAWSGCRLDADPELNLSHESLTSRKALQLLQRHEREESELWKELKPRKCSSAAKTKPDSEVSPPGAEEDAFPDESTFADYPDPTIPWAAIKQHLCSDGTGELPAQYIALEDGTIVSLDDGDVLDEDWSDASDVGEYVRDDDPPTDPELEPIGDDSASEDEEPILHDKKPRLK</sequence>
<name>A0A9P3GSS9_9APHY</name>
<dbReference type="AlphaFoldDB" id="A0A9P3GSS9"/>
<dbReference type="InterPro" id="IPR004875">
    <property type="entry name" value="DDE_SF_endonuclease_dom"/>
</dbReference>
<dbReference type="OrthoDB" id="3341102at2759"/>
<keyword evidence="3" id="KW-0378">Hydrolase</keyword>
<dbReference type="GO" id="GO:0003676">
    <property type="term" value="F:nucleic acid binding"/>
    <property type="evidence" value="ECO:0007669"/>
    <property type="project" value="InterPro"/>
</dbReference>
<feature type="region of interest" description="Disordered" evidence="1">
    <location>
        <begin position="394"/>
        <end position="446"/>
    </location>
</feature>
<dbReference type="EMBL" id="BPQB01000159">
    <property type="protein sequence ID" value="GJF00494.1"/>
    <property type="molecule type" value="Genomic_DNA"/>
</dbReference>
<keyword evidence="3" id="KW-0255">Endonuclease</keyword>
<keyword evidence="3" id="KW-0540">Nuclease</keyword>
<feature type="compositionally biased region" description="Acidic residues" evidence="1">
    <location>
        <begin position="416"/>
        <end position="435"/>
    </location>
</feature>
<dbReference type="GO" id="GO:0004519">
    <property type="term" value="F:endonuclease activity"/>
    <property type="evidence" value="ECO:0007669"/>
    <property type="project" value="UniProtKB-KW"/>
</dbReference>
<comment type="caution">
    <text evidence="3">The sequence shown here is derived from an EMBL/GenBank/DDBJ whole genome shotgun (WGS) entry which is preliminary data.</text>
</comment>
<organism evidence="3 4">
    <name type="scientific">Phanerochaete sordida</name>
    <dbReference type="NCBI Taxonomy" id="48140"/>
    <lineage>
        <taxon>Eukaryota</taxon>
        <taxon>Fungi</taxon>
        <taxon>Dikarya</taxon>
        <taxon>Basidiomycota</taxon>
        <taxon>Agaricomycotina</taxon>
        <taxon>Agaricomycetes</taxon>
        <taxon>Polyporales</taxon>
        <taxon>Phanerochaetaceae</taxon>
        <taxon>Phanerochaete</taxon>
    </lineage>
</organism>
<dbReference type="Proteomes" id="UP000703269">
    <property type="component" value="Unassembled WGS sequence"/>
</dbReference>
<evidence type="ECO:0000259" key="2">
    <source>
        <dbReference type="Pfam" id="PF03184"/>
    </source>
</evidence>
<feature type="domain" description="DDE-1" evidence="2">
    <location>
        <begin position="77"/>
        <end position="231"/>
    </location>
</feature>
<protein>
    <submittedName>
        <fullName evidence="3">DDE superfamily endonuclease domain-containing protein</fullName>
    </submittedName>
</protein>
<dbReference type="Pfam" id="PF03184">
    <property type="entry name" value="DDE_1"/>
    <property type="match status" value="1"/>
</dbReference>
<reference evidence="3 4" key="1">
    <citation type="submission" date="2021-08" db="EMBL/GenBank/DDBJ databases">
        <title>Draft Genome Sequence of Phanerochaete sordida strain YK-624.</title>
        <authorList>
            <person name="Mori T."/>
            <person name="Dohra H."/>
            <person name="Suzuki T."/>
            <person name="Kawagishi H."/>
            <person name="Hirai H."/>
        </authorList>
    </citation>
    <scope>NUCLEOTIDE SEQUENCE [LARGE SCALE GENOMIC DNA]</scope>
    <source>
        <strain evidence="3 4">YK-624</strain>
    </source>
</reference>
<evidence type="ECO:0000313" key="3">
    <source>
        <dbReference type="EMBL" id="GJF00494.1"/>
    </source>
</evidence>
<gene>
    <name evidence="3" type="ORF">PsYK624_167830</name>
</gene>
<feature type="region of interest" description="Disordered" evidence="1">
    <location>
        <begin position="318"/>
        <end position="352"/>
    </location>
</feature>
<proteinExistence type="predicted"/>
<evidence type="ECO:0000313" key="4">
    <source>
        <dbReference type="Proteomes" id="UP000703269"/>
    </source>
</evidence>
<accession>A0A9P3GSS9</accession>
<keyword evidence="4" id="KW-1185">Reference proteome</keyword>
<evidence type="ECO:0000256" key="1">
    <source>
        <dbReference type="SAM" id="MobiDB-lite"/>
    </source>
</evidence>
<feature type="compositionally biased region" description="Acidic residues" evidence="1">
    <location>
        <begin position="394"/>
        <end position="403"/>
    </location>
</feature>